<dbReference type="EMBL" id="GL377635">
    <property type="protein sequence ID" value="EFJ13002.1"/>
    <property type="molecule type" value="Genomic_DNA"/>
</dbReference>
<feature type="compositionally biased region" description="Basic and acidic residues" evidence="2">
    <location>
        <begin position="262"/>
        <end position="274"/>
    </location>
</feature>
<dbReference type="STRING" id="88036.D8SR84"/>
<name>D8SR84_SELML</name>
<evidence type="ECO:0000256" key="1">
    <source>
        <dbReference type="ARBA" id="ARBA00010197"/>
    </source>
</evidence>
<dbReference type="Proteomes" id="UP000001514">
    <property type="component" value="Unassembled WGS sequence"/>
</dbReference>
<dbReference type="InterPro" id="IPR017862">
    <property type="entry name" value="SKI-int_prot_SKIP"/>
</dbReference>
<organism evidence="5">
    <name type="scientific">Selaginella moellendorffii</name>
    <name type="common">Spikemoss</name>
    <dbReference type="NCBI Taxonomy" id="88036"/>
    <lineage>
        <taxon>Eukaryota</taxon>
        <taxon>Viridiplantae</taxon>
        <taxon>Streptophyta</taxon>
        <taxon>Embryophyta</taxon>
        <taxon>Tracheophyta</taxon>
        <taxon>Lycopodiopsida</taxon>
        <taxon>Selaginellales</taxon>
        <taxon>Selaginellaceae</taxon>
        <taxon>Selaginella</taxon>
    </lineage>
</organism>
<dbReference type="GO" id="GO:0005681">
    <property type="term" value="C:spliceosomal complex"/>
    <property type="evidence" value="ECO:0007669"/>
    <property type="project" value="InterPro"/>
</dbReference>
<comment type="similarity">
    <text evidence="1">Belongs to the SNW family.</text>
</comment>
<dbReference type="HOGENOM" id="CLU_006601_3_0_1"/>
<accession>D8SR84</accession>
<feature type="region of interest" description="Disordered" evidence="2">
    <location>
        <begin position="245"/>
        <end position="290"/>
    </location>
</feature>
<evidence type="ECO:0000313" key="4">
    <source>
        <dbReference type="EMBL" id="EFJ13002.1"/>
    </source>
</evidence>
<dbReference type="Gramene" id="EFJ13002">
    <property type="protein sequence ID" value="EFJ13002"/>
    <property type="gene ID" value="SELMODRAFT_234893"/>
</dbReference>
<dbReference type="OrthoDB" id="10266404at2759"/>
<sequence length="290" mass="33349">MVELPVDPLEPPKFKYKKLPRLSGSPLVRIMHSPARPVTVQDQQDWKIVPCISNWKNPKGYTIGLDKRLAADGRGVQEVQINHRFAHLSEALHGAENKSREAVLLRSQIQKEIHLNEQSKREQELRSLAERARTERSHIGLREEQEEREDEERQERDVIRGERKREREREACLRKSSKRKIVRDCERDISEKVALGSMASVTKGGELVYDQRLFNQEQGMDSGYGGDDSVYNVYDKGLFHPSLGGLHRPKKDGINEELGGLSRDKPVEFEKDSSDPFGLNDFLSKIKTER</sequence>
<reference evidence="4 5" key="1">
    <citation type="journal article" date="2011" name="Science">
        <title>The Selaginella genome identifies genetic changes associated with the evolution of vascular plants.</title>
        <authorList>
            <person name="Banks J.A."/>
            <person name="Nishiyama T."/>
            <person name="Hasebe M."/>
            <person name="Bowman J.L."/>
            <person name="Gribskov M."/>
            <person name="dePamphilis C."/>
            <person name="Albert V.A."/>
            <person name="Aono N."/>
            <person name="Aoyama T."/>
            <person name="Ambrose B.A."/>
            <person name="Ashton N.W."/>
            <person name="Axtell M.J."/>
            <person name="Barker E."/>
            <person name="Barker M.S."/>
            <person name="Bennetzen J.L."/>
            <person name="Bonawitz N.D."/>
            <person name="Chapple C."/>
            <person name="Cheng C."/>
            <person name="Correa L.G."/>
            <person name="Dacre M."/>
            <person name="DeBarry J."/>
            <person name="Dreyer I."/>
            <person name="Elias M."/>
            <person name="Engstrom E.M."/>
            <person name="Estelle M."/>
            <person name="Feng L."/>
            <person name="Finet C."/>
            <person name="Floyd S.K."/>
            <person name="Frommer W.B."/>
            <person name="Fujita T."/>
            <person name="Gramzow L."/>
            <person name="Gutensohn M."/>
            <person name="Harholt J."/>
            <person name="Hattori M."/>
            <person name="Heyl A."/>
            <person name="Hirai T."/>
            <person name="Hiwatashi Y."/>
            <person name="Ishikawa M."/>
            <person name="Iwata M."/>
            <person name="Karol K.G."/>
            <person name="Koehler B."/>
            <person name="Kolukisaoglu U."/>
            <person name="Kubo M."/>
            <person name="Kurata T."/>
            <person name="Lalonde S."/>
            <person name="Li K."/>
            <person name="Li Y."/>
            <person name="Litt A."/>
            <person name="Lyons E."/>
            <person name="Manning G."/>
            <person name="Maruyama T."/>
            <person name="Michael T.P."/>
            <person name="Mikami K."/>
            <person name="Miyazaki S."/>
            <person name="Morinaga S."/>
            <person name="Murata T."/>
            <person name="Mueller-Roeber B."/>
            <person name="Nelson D.R."/>
            <person name="Obara M."/>
            <person name="Oguri Y."/>
            <person name="Olmstead R.G."/>
            <person name="Onodera N."/>
            <person name="Petersen B.L."/>
            <person name="Pils B."/>
            <person name="Prigge M."/>
            <person name="Rensing S.A."/>
            <person name="Riano-Pachon D.M."/>
            <person name="Roberts A.W."/>
            <person name="Sato Y."/>
            <person name="Scheller H.V."/>
            <person name="Schulz B."/>
            <person name="Schulz C."/>
            <person name="Shakirov E.V."/>
            <person name="Shibagaki N."/>
            <person name="Shinohara N."/>
            <person name="Shippen D.E."/>
            <person name="Soerensen I."/>
            <person name="Sotooka R."/>
            <person name="Sugimoto N."/>
            <person name="Sugita M."/>
            <person name="Sumikawa N."/>
            <person name="Tanurdzic M."/>
            <person name="Theissen G."/>
            <person name="Ulvskov P."/>
            <person name="Wakazuki S."/>
            <person name="Weng J.K."/>
            <person name="Willats W.W."/>
            <person name="Wipf D."/>
            <person name="Wolf P.G."/>
            <person name="Yang L."/>
            <person name="Zimmer A.D."/>
            <person name="Zhu Q."/>
            <person name="Mitros T."/>
            <person name="Hellsten U."/>
            <person name="Loque D."/>
            <person name="Otillar R."/>
            <person name="Salamov A."/>
            <person name="Schmutz J."/>
            <person name="Shapiro H."/>
            <person name="Lindquist E."/>
            <person name="Lucas S."/>
            <person name="Rokhsar D."/>
            <person name="Grigoriev I.V."/>
        </authorList>
    </citation>
    <scope>NUCLEOTIDE SEQUENCE [LARGE SCALE GENOMIC DNA]</scope>
</reference>
<dbReference type="eggNOG" id="KOG2441">
    <property type="taxonomic scope" value="Eukaryota"/>
</dbReference>
<proteinExistence type="inferred from homology"/>
<evidence type="ECO:0000259" key="3">
    <source>
        <dbReference type="Pfam" id="PF02731"/>
    </source>
</evidence>
<dbReference type="OMA" id="QIVNTHR"/>
<dbReference type="PANTHER" id="PTHR12096">
    <property type="entry name" value="NUCLEAR PROTEIN SKIP-RELATED"/>
    <property type="match status" value="1"/>
</dbReference>
<protein>
    <recommendedName>
        <fullName evidence="3">SKI-interacting protein SKIP SNW domain-containing protein</fullName>
    </recommendedName>
</protein>
<feature type="region of interest" description="Disordered" evidence="2">
    <location>
        <begin position="117"/>
        <end position="166"/>
    </location>
</feature>
<dbReference type="KEGG" id="smo:SELMODRAFT_234893"/>
<dbReference type="AlphaFoldDB" id="D8SR84"/>
<gene>
    <name evidence="4" type="ORF">SELMODRAFT_234893</name>
</gene>
<dbReference type="Pfam" id="PF02731">
    <property type="entry name" value="SKIP_SNW"/>
    <property type="match status" value="1"/>
</dbReference>
<keyword evidence="5" id="KW-1185">Reference proteome</keyword>
<feature type="domain" description="SKI-interacting protein SKIP SNW" evidence="3">
    <location>
        <begin position="1"/>
        <end position="136"/>
    </location>
</feature>
<evidence type="ECO:0000313" key="5">
    <source>
        <dbReference type="Proteomes" id="UP000001514"/>
    </source>
</evidence>
<dbReference type="GO" id="GO:0000398">
    <property type="term" value="P:mRNA splicing, via spliceosome"/>
    <property type="evidence" value="ECO:0007669"/>
    <property type="project" value="InterPro"/>
</dbReference>
<dbReference type="InterPro" id="IPR004015">
    <property type="entry name" value="SKI-int_prot_SKIP_SNW-dom"/>
</dbReference>
<dbReference type="InParanoid" id="D8SR84"/>
<evidence type="ECO:0000256" key="2">
    <source>
        <dbReference type="SAM" id="MobiDB-lite"/>
    </source>
</evidence>